<evidence type="ECO:0000256" key="5">
    <source>
        <dbReference type="ARBA" id="ARBA00022741"/>
    </source>
</evidence>
<dbReference type="InterPro" id="IPR017871">
    <property type="entry name" value="ABC_transporter-like_CS"/>
</dbReference>
<name>A0A840E2C4_9BACT</name>
<keyword evidence="5" id="KW-0547">Nucleotide-binding</keyword>
<keyword evidence="6" id="KW-0227">DNA damage</keyword>
<proteinExistence type="inferred from homology"/>
<evidence type="ECO:0000256" key="7">
    <source>
        <dbReference type="ARBA" id="ARBA00022769"/>
    </source>
</evidence>
<dbReference type="RefSeq" id="WP_183495955.1">
    <property type="nucleotide sequence ID" value="NZ_JACIFF010000005.1"/>
</dbReference>
<evidence type="ECO:0000256" key="4">
    <source>
        <dbReference type="ARBA" id="ARBA00022737"/>
    </source>
</evidence>
<dbReference type="CDD" id="cd03271">
    <property type="entry name" value="ABC_UvrA_II"/>
    <property type="match status" value="1"/>
</dbReference>
<evidence type="ECO:0000256" key="2">
    <source>
        <dbReference type="ARBA" id="ARBA00022490"/>
    </source>
</evidence>
<dbReference type="GO" id="GO:0016887">
    <property type="term" value="F:ATP hydrolysis activity"/>
    <property type="evidence" value="ECO:0007669"/>
    <property type="project" value="InterPro"/>
</dbReference>
<keyword evidence="19" id="KW-1185">Reference proteome</keyword>
<keyword evidence="3" id="KW-0479">Metal-binding</keyword>
<evidence type="ECO:0000256" key="6">
    <source>
        <dbReference type="ARBA" id="ARBA00022763"/>
    </source>
</evidence>
<evidence type="ECO:0000256" key="11">
    <source>
        <dbReference type="ARBA" id="ARBA00022881"/>
    </source>
</evidence>
<dbReference type="InterPro" id="IPR041102">
    <property type="entry name" value="UvrA_inter"/>
</dbReference>
<comment type="caution">
    <text evidence="18">The sequence shown here is derived from an EMBL/GenBank/DDBJ whole genome shotgun (WGS) entry which is preliminary data.</text>
</comment>
<dbReference type="SMART" id="SM00382">
    <property type="entry name" value="AAA"/>
    <property type="match status" value="2"/>
</dbReference>
<reference evidence="18 19" key="1">
    <citation type="submission" date="2020-08" db="EMBL/GenBank/DDBJ databases">
        <title>Genomic Encyclopedia of Type Strains, Phase IV (KMG-IV): sequencing the most valuable type-strain genomes for metagenomic binning, comparative biology and taxonomic classification.</title>
        <authorList>
            <person name="Goeker M."/>
        </authorList>
    </citation>
    <scope>NUCLEOTIDE SEQUENCE [LARGE SCALE GENOMIC DNA]</scope>
    <source>
        <strain evidence="18 19">DSM 105137</strain>
    </source>
</reference>
<feature type="domain" description="ABC transporter" evidence="17">
    <location>
        <begin position="624"/>
        <end position="961"/>
    </location>
</feature>
<dbReference type="Pfam" id="PF17760">
    <property type="entry name" value="UvrA_inter"/>
    <property type="match status" value="1"/>
</dbReference>
<evidence type="ECO:0000256" key="13">
    <source>
        <dbReference type="ARBA" id="ARBA00023204"/>
    </source>
</evidence>
<evidence type="ECO:0000256" key="9">
    <source>
        <dbReference type="ARBA" id="ARBA00022833"/>
    </source>
</evidence>
<evidence type="ECO:0000256" key="12">
    <source>
        <dbReference type="ARBA" id="ARBA00023125"/>
    </source>
</evidence>
<accession>A0A840E2C4</accession>
<dbReference type="InterPro" id="IPR041552">
    <property type="entry name" value="UvrA_DNA-bd"/>
</dbReference>
<dbReference type="PROSITE" id="PS00211">
    <property type="entry name" value="ABC_TRANSPORTER_1"/>
    <property type="match status" value="2"/>
</dbReference>
<dbReference type="InterPro" id="IPR003439">
    <property type="entry name" value="ABC_transporter-like_ATP-bd"/>
</dbReference>
<dbReference type="FunFam" id="1.20.1580.10:FF:000002">
    <property type="entry name" value="UvrABC system protein A"/>
    <property type="match status" value="1"/>
</dbReference>
<dbReference type="Gene3D" id="3.30.1490.20">
    <property type="entry name" value="ATP-grasp fold, A domain"/>
    <property type="match status" value="1"/>
</dbReference>
<dbReference type="PANTHER" id="PTHR43152">
    <property type="entry name" value="UVRABC SYSTEM PROTEIN A"/>
    <property type="match status" value="1"/>
</dbReference>
<dbReference type="Pfam" id="PF17755">
    <property type="entry name" value="UvrA_DNA-bind"/>
    <property type="match status" value="1"/>
</dbReference>
<keyword evidence="7" id="KW-0228">DNA excision</keyword>
<dbReference type="NCBIfam" id="NF001503">
    <property type="entry name" value="PRK00349.1"/>
    <property type="match status" value="1"/>
</dbReference>
<dbReference type="AlphaFoldDB" id="A0A840E2C4"/>
<comment type="similarity">
    <text evidence="14">Belongs to the ABC transporter superfamily. UvrA family.</text>
</comment>
<dbReference type="EMBL" id="JACIFF010000005">
    <property type="protein sequence ID" value="MBB4079724.1"/>
    <property type="molecule type" value="Genomic_DNA"/>
</dbReference>
<dbReference type="InterPro" id="IPR027417">
    <property type="entry name" value="P-loop_NTPase"/>
</dbReference>
<evidence type="ECO:0000259" key="17">
    <source>
        <dbReference type="PROSITE" id="PS50893"/>
    </source>
</evidence>
<gene>
    <name evidence="18" type="ORF">GGR28_002349</name>
</gene>
<organism evidence="18 19">
    <name type="scientific">Neolewinella aquimaris</name>
    <dbReference type="NCBI Taxonomy" id="1835722"/>
    <lineage>
        <taxon>Bacteria</taxon>
        <taxon>Pseudomonadati</taxon>
        <taxon>Bacteroidota</taxon>
        <taxon>Saprospiria</taxon>
        <taxon>Saprospirales</taxon>
        <taxon>Lewinellaceae</taxon>
        <taxon>Neolewinella</taxon>
    </lineage>
</organism>
<dbReference type="NCBIfam" id="TIGR00630">
    <property type="entry name" value="uvra"/>
    <property type="match status" value="1"/>
</dbReference>
<keyword evidence="11" id="KW-0267">Excision nuclease</keyword>
<dbReference type="Gene3D" id="1.10.8.280">
    <property type="entry name" value="ABC transporter ATPase domain-like"/>
    <property type="match status" value="1"/>
</dbReference>
<keyword evidence="12" id="KW-0238">DNA-binding</keyword>
<evidence type="ECO:0000256" key="3">
    <source>
        <dbReference type="ARBA" id="ARBA00022723"/>
    </source>
</evidence>
<dbReference type="PROSITE" id="PS50893">
    <property type="entry name" value="ABC_TRANSPORTER_2"/>
    <property type="match status" value="1"/>
</dbReference>
<dbReference type="GO" id="GO:0005737">
    <property type="term" value="C:cytoplasm"/>
    <property type="evidence" value="ECO:0007669"/>
    <property type="project" value="UniProtKB-SubCell"/>
</dbReference>
<sequence>MLSPTTTAPATPPNEVSELPHTERFITVIGAKEHNLKDIDVELPRNELVVITGLSGSGKSSLAFDTIYAEGQRRYMETFSSYARQFMGTMERPDVEQITGLSPVISIEQKTTNRSPRSTVGTVTEIYDFLRLLFARAGTAYSHVSGKPMLRYTEEQMLDQIAETYNGRKIIVLSPLVRGRKGHYRELFDQVRKQGYTKVRVDGQIEDLVEGMQVSRYKVHDIELVVDRIKMGPDRLDRLRQAVATSLKMGDGLVLVQDAETGEASPYSKNLMDAENGISYEEPSPNTFSFNSPYGYCPTCKGLGQVNSPDITKIIPDRSLSINKGGLVPLGDTRDNTTFKQIKAIAKAEKFKLSDPIEKIAPEALNVILYGRKANGKKKKSKYDKSAHDLVWDVEQNGLVNMIVRWYEETTSERIRTWAEEFMTIDTCPTCNGDRLRTEARHFKVKNKTISDLARMDLGELGIWMETAEEGMDERTTLIATDILKEIRFRLQFLLHVGLGYLSLDRPGRTLSGGEAQRIRLATQIGSQLTGITYILDEPSIGLHQRDNQRLIAALRDLTNIGNSVLVVEHDKDIMMASDYLLDLGPGAGVNGGYVVTAGKPADFLKDKNAGSITSDYLAGRKRIELPEKRRKGNGKFLTLKGAGGNNLKGVDIKIPLGTLTCVTGVSGSGKSTLINETLYPILRQHFYNSVKKPLEHGRVYGLQHIDKVIDIDQSPIGRTPRSNPATYTGVFTDIRQLFTKLPEAMIRGYKPGRFSFNVKGGRCEVCKGSGMRTIEMNFLPDVEVQCENCQGMRFNRETLEILYKGKSITDVLNMSVTEAADFFQPIPKIYRRMKTLKDVGLGYITLGQRATTLSGGEAQRVKLAEELSKRDTGQTVYILDEPTTGLHFEDIKYLLKVLQKLVDKGNTVIVIEHTMDVIKVADYVIDMGPEGGRGGGKVVATGTPEEVARETKSHTGRFLRAELGADMA</sequence>
<keyword evidence="10" id="KW-0067">ATP-binding</keyword>
<dbReference type="GO" id="GO:0009380">
    <property type="term" value="C:excinuclease repair complex"/>
    <property type="evidence" value="ECO:0007669"/>
    <property type="project" value="InterPro"/>
</dbReference>
<dbReference type="InterPro" id="IPR004602">
    <property type="entry name" value="UvrA"/>
</dbReference>
<dbReference type="GO" id="GO:0005524">
    <property type="term" value="F:ATP binding"/>
    <property type="evidence" value="ECO:0007669"/>
    <property type="project" value="UniProtKB-KW"/>
</dbReference>
<evidence type="ECO:0000256" key="8">
    <source>
        <dbReference type="ARBA" id="ARBA00022771"/>
    </source>
</evidence>
<protein>
    <recommendedName>
        <fullName evidence="15">UvrABC system protein A</fullName>
    </recommendedName>
    <alternativeName>
        <fullName evidence="16">Excinuclease ABC subunit A</fullName>
    </alternativeName>
</protein>
<evidence type="ECO:0000313" key="18">
    <source>
        <dbReference type="EMBL" id="MBB4079724.1"/>
    </source>
</evidence>
<comment type="subcellular location">
    <subcellularLocation>
        <location evidence="1">Cytoplasm</location>
    </subcellularLocation>
</comment>
<keyword evidence="9" id="KW-0862">Zinc</keyword>
<evidence type="ECO:0000313" key="19">
    <source>
        <dbReference type="Proteomes" id="UP000576209"/>
    </source>
</evidence>
<keyword evidence="13" id="KW-0234">DNA repair</keyword>
<dbReference type="GO" id="GO:0003677">
    <property type="term" value="F:DNA binding"/>
    <property type="evidence" value="ECO:0007669"/>
    <property type="project" value="UniProtKB-KW"/>
</dbReference>
<evidence type="ECO:0000256" key="14">
    <source>
        <dbReference type="ARBA" id="ARBA00038000"/>
    </source>
</evidence>
<dbReference type="GO" id="GO:0004518">
    <property type="term" value="F:nuclease activity"/>
    <property type="evidence" value="ECO:0007669"/>
    <property type="project" value="UniProtKB-KW"/>
</dbReference>
<keyword evidence="2" id="KW-0963">Cytoplasm</keyword>
<dbReference type="Gene3D" id="3.40.50.300">
    <property type="entry name" value="P-loop containing nucleotide triphosphate hydrolases"/>
    <property type="match status" value="2"/>
</dbReference>
<dbReference type="PANTHER" id="PTHR43152:SF3">
    <property type="entry name" value="UVRABC SYSTEM PROTEIN A"/>
    <property type="match status" value="1"/>
</dbReference>
<dbReference type="SUPFAM" id="SSF52540">
    <property type="entry name" value="P-loop containing nucleoside triphosphate hydrolases"/>
    <property type="match status" value="2"/>
</dbReference>
<keyword evidence="8" id="KW-0863">Zinc-finger</keyword>
<dbReference type="InterPro" id="IPR003593">
    <property type="entry name" value="AAA+_ATPase"/>
</dbReference>
<evidence type="ECO:0000256" key="10">
    <source>
        <dbReference type="ARBA" id="ARBA00022840"/>
    </source>
</evidence>
<dbReference type="Proteomes" id="UP000576209">
    <property type="component" value="Unassembled WGS sequence"/>
</dbReference>
<evidence type="ECO:0000256" key="15">
    <source>
        <dbReference type="ARBA" id="ARBA00039316"/>
    </source>
</evidence>
<dbReference type="Gene3D" id="1.20.1580.10">
    <property type="entry name" value="ABC transporter ATPase like domain"/>
    <property type="match status" value="2"/>
</dbReference>
<dbReference type="InterPro" id="IPR013815">
    <property type="entry name" value="ATP_grasp_subdomain_1"/>
</dbReference>
<dbReference type="GO" id="GO:0006289">
    <property type="term" value="P:nucleotide-excision repair"/>
    <property type="evidence" value="ECO:0007669"/>
    <property type="project" value="InterPro"/>
</dbReference>
<evidence type="ECO:0000256" key="1">
    <source>
        <dbReference type="ARBA" id="ARBA00004496"/>
    </source>
</evidence>
<dbReference type="GO" id="GO:0008270">
    <property type="term" value="F:zinc ion binding"/>
    <property type="evidence" value="ECO:0007669"/>
    <property type="project" value="UniProtKB-KW"/>
</dbReference>
<keyword evidence="4" id="KW-0677">Repeat</keyword>
<evidence type="ECO:0000256" key="16">
    <source>
        <dbReference type="ARBA" id="ARBA00042156"/>
    </source>
</evidence>